<evidence type="ECO:0000256" key="1">
    <source>
        <dbReference type="SAM" id="SignalP"/>
    </source>
</evidence>
<feature type="chain" id="PRO_5046781319" evidence="1">
    <location>
        <begin position="32"/>
        <end position="266"/>
    </location>
</feature>
<evidence type="ECO:0000313" key="3">
    <source>
        <dbReference type="Proteomes" id="UP001205861"/>
    </source>
</evidence>
<reference evidence="2 3" key="1">
    <citation type="submission" date="2022-08" db="EMBL/GenBank/DDBJ databases">
        <title>Reclassification of Massilia species as members of the genera Telluria, Duganella, Pseudoduganella, Mokoshia gen. nov. and Zemynaea gen. nov. using orthogonal and non-orthogonal genome-based approaches.</title>
        <authorList>
            <person name="Bowman J.P."/>
        </authorList>
    </citation>
    <scope>NUCLEOTIDE SEQUENCE [LARGE SCALE GENOMIC DNA]</scope>
    <source>
        <strain evidence="2 3">JCM 31607</strain>
    </source>
</reference>
<keyword evidence="3" id="KW-1185">Reference proteome</keyword>
<evidence type="ECO:0000313" key="2">
    <source>
        <dbReference type="EMBL" id="MCS0608300.1"/>
    </source>
</evidence>
<proteinExistence type="predicted"/>
<keyword evidence="1" id="KW-0732">Signal</keyword>
<dbReference type="Proteomes" id="UP001205861">
    <property type="component" value="Unassembled WGS sequence"/>
</dbReference>
<organism evidence="2 3">
    <name type="scientific">Massilia solisilvae</name>
    <dbReference type="NCBI Taxonomy" id="1811225"/>
    <lineage>
        <taxon>Bacteria</taxon>
        <taxon>Pseudomonadati</taxon>
        <taxon>Pseudomonadota</taxon>
        <taxon>Betaproteobacteria</taxon>
        <taxon>Burkholderiales</taxon>
        <taxon>Oxalobacteraceae</taxon>
        <taxon>Telluria group</taxon>
        <taxon>Massilia</taxon>
    </lineage>
</organism>
<dbReference type="EMBL" id="JANUGV010000002">
    <property type="protein sequence ID" value="MCS0608300.1"/>
    <property type="molecule type" value="Genomic_DNA"/>
</dbReference>
<feature type="signal peptide" evidence="1">
    <location>
        <begin position="1"/>
        <end position="31"/>
    </location>
</feature>
<dbReference type="RefSeq" id="WP_258856009.1">
    <property type="nucleotide sequence ID" value="NZ_JANUGV010000002.1"/>
</dbReference>
<sequence>MRVPTLRTRAMRLAASLLACVTLAAPPAARAQLRPLSDAELGAVHGQGLFTVSNSSLNGFDFTRIGLDADVTLSANLYQMRMGEYTWAARNGGGADLDIGALQFGRSDAGDARRLVHITNPYFEFVYRDTATAGVREVIGMRLGFDGIAGDIGMRIATLSGALRIDGGAAGVVDTLNDPGGGKRWDGNCATCTLSLSQVGAVTAGDANGPSRDFWIAVLKAPVQFPSAPGMPALTTAQAGVWLNWRDKLTALTVNGALPPNLPPGR</sequence>
<gene>
    <name evidence="2" type="ORF">NX773_08995</name>
</gene>
<accession>A0ABT2BIL2</accession>
<protein>
    <submittedName>
        <fullName evidence="2">Uncharacterized protein</fullName>
    </submittedName>
</protein>
<name>A0ABT2BIL2_9BURK</name>
<comment type="caution">
    <text evidence="2">The sequence shown here is derived from an EMBL/GenBank/DDBJ whole genome shotgun (WGS) entry which is preliminary data.</text>
</comment>